<gene>
    <name evidence="2" type="ORF">BTJ39_03345</name>
</gene>
<feature type="compositionally biased region" description="Polar residues" evidence="1">
    <location>
        <begin position="308"/>
        <end position="318"/>
    </location>
</feature>
<protein>
    <submittedName>
        <fullName evidence="2">Uncharacterized protein</fullName>
    </submittedName>
</protein>
<keyword evidence="3" id="KW-1185">Reference proteome</keyword>
<feature type="region of interest" description="Disordered" evidence="1">
    <location>
        <begin position="308"/>
        <end position="344"/>
    </location>
</feature>
<feature type="compositionally biased region" description="Basic and acidic residues" evidence="1">
    <location>
        <begin position="903"/>
        <end position="917"/>
    </location>
</feature>
<evidence type="ECO:0000313" key="3">
    <source>
        <dbReference type="Proteomes" id="UP000190667"/>
    </source>
</evidence>
<accession>A0A1S8YQG5</accession>
<dbReference type="RefSeq" id="WP_176110201.1">
    <property type="nucleotide sequence ID" value="NZ_MRUL01000002.1"/>
</dbReference>
<comment type="caution">
    <text evidence="2">The sequence shown here is derived from an EMBL/GenBank/DDBJ whole genome shotgun (WGS) entry which is preliminary data.</text>
</comment>
<dbReference type="Pfam" id="PF04488">
    <property type="entry name" value="Gly_transf_sug"/>
    <property type="match status" value="1"/>
</dbReference>
<sequence length="925" mass="105119">MNNTHNEDHLTKSEKFNIHMIYHGNINKNTILNIFNTANNNKNNNVILWLDEEAKKSCACLEQIAPSLKIRDSRELREIKSTEEGDAFSNIRRIYSEIDEIQDGKEKGKCFSDLGRLVAVYNYGGLYLDTDVIVNEELSKNNFFSDCDFKTHLSVSNSKVETDFYDAFGIKNACDNDLGEVLKELCSDYRDGYVDAKKCGDLVRIRELIQLKLKDTLDEDKILDIISTEIIDEDTINMIEHISISGGMNNDIEFTDMNESIRAPSEYLINTYNEAIKENIKNQKISIVSAERKITGETNDNNIVHLTDRSANLKINQTDSKRPQETSHGSSGSIDEYGPPQAAKASKNKYSHTFFIPTEPPSEQLARSLTAENCSLIYYVSSDMLSLLSLPPEAALEKLMKTNEIGYEFLSKLSFDIKTPDGIKINEAFLHFMIGLVDDIRSPAHLKDMALVLRSPNKQGSTFEQFVRSIFSSKKEGYYDRILREKALAPLLKKLVDKLIHESVTVYGSESNPVTELLNKIRKKMPEAPLLSEPYSLGRDDIKEIMQAMSNKSWNAAKEIALEKHRKEEIRKKQKKIFKEINNKLIKYNLLVPSYMENHVFPAHLFKVDSVKEVSVSNMINLMKENGLYILNISEDKRETEVTIKKALKTDKAGRIISESIEKSKIFGQIDKDKAIKIAREKLTEHILTDPFFIKKINEITECFTNLEKLRSEEIARPDDMPLINEDAKKQIDKVLVTKIEDQAQKDIQKALQEQAEKDITEKATEEIRAQAEKDITEKATEEIRAQAGKVITEKATEEIRAQAGKVIAEKATEEIRAQAGKVIAEKATEEIRVQARKEIDKKTTEIVTEIISPHVMQKLDEITKVVEGLHFADLVEEIEALEVPKHEPAQSSSSKKRGVKVRNRERIAEGIDDKGRPFFGNGSD</sequence>
<proteinExistence type="predicted"/>
<dbReference type="AlphaFoldDB" id="A0A1S8YQG5"/>
<dbReference type="EMBL" id="MRUL01000002">
    <property type="protein sequence ID" value="OON41017.1"/>
    <property type="molecule type" value="Genomic_DNA"/>
</dbReference>
<dbReference type="Proteomes" id="UP000190667">
    <property type="component" value="Unassembled WGS sequence"/>
</dbReference>
<evidence type="ECO:0000256" key="1">
    <source>
        <dbReference type="SAM" id="MobiDB-lite"/>
    </source>
</evidence>
<dbReference type="InterPro" id="IPR007577">
    <property type="entry name" value="GlycoTrfase_DXD_sugar-bd_CS"/>
</dbReference>
<organism evidence="2 3">
    <name type="scientific">Izhakiella australiensis</name>
    <dbReference type="NCBI Taxonomy" id="1926881"/>
    <lineage>
        <taxon>Bacteria</taxon>
        <taxon>Pseudomonadati</taxon>
        <taxon>Pseudomonadota</taxon>
        <taxon>Gammaproteobacteria</taxon>
        <taxon>Enterobacterales</taxon>
        <taxon>Erwiniaceae</taxon>
        <taxon>Izhakiella</taxon>
    </lineage>
</organism>
<evidence type="ECO:0000313" key="2">
    <source>
        <dbReference type="EMBL" id="OON41017.1"/>
    </source>
</evidence>
<dbReference type="SUPFAM" id="SSF53448">
    <property type="entry name" value="Nucleotide-diphospho-sugar transferases"/>
    <property type="match status" value="1"/>
</dbReference>
<name>A0A1S8YQG5_9GAMM</name>
<reference evidence="2 3" key="1">
    <citation type="submission" date="2016-12" db="EMBL/GenBank/DDBJ databases">
        <title>Izhakiella australiana sp. nov. of genus Izhakiella isolated from Australian desert.</title>
        <authorList>
            <person name="Ji M."/>
        </authorList>
    </citation>
    <scope>NUCLEOTIDE SEQUENCE [LARGE SCALE GENOMIC DNA]</scope>
    <source>
        <strain evidence="2 3">D4N98</strain>
    </source>
</reference>
<dbReference type="Gene3D" id="3.90.550.20">
    <property type="match status" value="1"/>
</dbReference>
<dbReference type="InterPro" id="IPR029044">
    <property type="entry name" value="Nucleotide-diphossugar_trans"/>
</dbReference>
<feature type="region of interest" description="Disordered" evidence="1">
    <location>
        <begin position="883"/>
        <end position="925"/>
    </location>
</feature>